<dbReference type="AlphaFoldDB" id="A0A437LDW0"/>
<reference evidence="5 6" key="1">
    <citation type="submission" date="2019-01" db="EMBL/GenBank/DDBJ databases">
        <authorList>
            <person name="Chen W.-M."/>
        </authorList>
    </citation>
    <scope>NUCLEOTIDE SEQUENCE [LARGE SCALE GENOMIC DNA]</scope>
    <source>
        <strain evidence="5 6">CCP-18</strain>
    </source>
</reference>
<dbReference type="InterPro" id="IPR011791">
    <property type="entry name" value="CadR-PbrR"/>
</dbReference>
<dbReference type="Gene3D" id="1.10.1660.10">
    <property type="match status" value="1"/>
</dbReference>
<keyword evidence="3" id="KW-0804">Transcription</keyword>
<dbReference type="GO" id="GO:0046872">
    <property type="term" value="F:metal ion binding"/>
    <property type="evidence" value="ECO:0007669"/>
    <property type="project" value="InterPro"/>
</dbReference>
<evidence type="ECO:0000256" key="1">
    <source>
        <dbReference type="ARBA" id="ARBA00023015"/>
    </source>
</evidence>
<dbReference type="PROSITE" id="PS50937">
    <property type="entry name" value="HTH_MERR_2"/>
    <property type="match status" value="1"/>
</dbReference>
<dbReference type="InterPro" id="IPR015358">
    <property type="entry name" value="Tscrpt_reg_MerR_DNA-bd"/>
</dbReference>
<gene>
    <name evidence="5" type="primary">cadR</name>
    <name evidence="5" type="ORF">EOD73_13600</name>
</gene>
<feature type="domain" description="HTH merR-type" evidence="4">
    <location>
        <begin position="1"/>
        <end position="69"/>
    </location>
</feature>
<protein>
    <submittedName>
        <fullName evidence="5">Cd(II)/Pb(II)-responsive transcriptional regulator</fullName>
    </submittedName>
</protein>
<name>A0A437LDW0_9BURK</name>
<dbReference type="NCBIfam" id="TIGR02047">
    <property type="entry name" value="CadR-PbrR"/>
    <property type="match status" value="1"/>
</dbReference>
<dbReference type="InterPro" id="IPR047057">
    <property type="entry name" value="MerR_fam"/>
</dbReference>
<dbReference type="Pfam" id="PF09278">
    <property type="entry name" value="MerR-DNA-bind"/>
    <property type="match status" value="1"/>
</dbReference>
<dbReference type="PANTHER" id="PTHR30204:SF92">
    <property type="entry name" value="HTH-TYPE TRANSCRIPTIONAL REGULATOR ZNTR"/>
    <property type="match status" value="1"/>
</dbReference>
<keyword evidence="1" id="KW-0805">Transcription regulation</keyword>
<dbReference type="GO" id="GO:0003700">
    <property type="term" value="F:DNA-binding transcription factor activity"/>
    <property type="evidence" value="ECO:0007669"/>
    <property type="project" value="InterPro"/>
</dbReference>
<dbReference type="SUPFAM" id="SSF46955">
    <property type="entry name" value="Putative DNA-binding domain"/>
    <property type="match status" value="1"/>
</dbReference>
<dbReference type="GO" id="GO:0045893">
    <property type="term" value="P:positive regulation of DNA-templated transcription"/>
    <property type="evidence" value="ECO:0007669"/>
    <property type="project" value="InterPro"/>
</dbReference>
<dbReference type="PRINTS" id="PR00040">
    <property type="entry name" value="HTHMERR"/>
</dbReference>
<dbReference type="Proteomes" id="UP000288587">
    <property type="component" value="Unassembled WGS sequence"/>
</dbReference>
<dbReference type="InterPro" id="IPR000551">
    <property type="entry name" value="MerR-type_HTH_dom"/>
</dbReference>
<evidence type="ECO:0000259" key="4">
    <source>
        <dbReference type="PROSITE" id="PS50937"/>
    </source>
</evidence>
<dbReference type="EMBL" id="SACM01000004">
    <property type="protein sequence ID" value="RVT83611.1"/>
    <property type="molecule type" value="Genomic_DNA"/>
</dbReference>
<keyword evidence="2" id="KW-0238">DNA-binding</keyword>
<evidence type="ECO:0000256" key="3">
    <source>
        <dbReference type="ARBA" id="ARBA00023163"/>
    </source>
</evidence>
<evidence type="ECO:0000313" key="6">
    <source>
        <dbReference type="Proteomes" id="UP000288587"/>
    </source>
</evidence>
<dbReference type="Pfam" id="PF00376">
    <property type="entry name" value="MerR"/>
    <property type="match status" value="1"/>
</dbReference>
<comment type="caution">
    <text evidence="5">The sequence shown here is derived from an EMBL/GenBank/DDBJ whole genome shotgun (WGS) entry which is preliminary data.</text>
</comment>
<proteinExistence type="predicted"/>
<dbReference type="OrthoDB" id="9808480at2"/>
<dbReference type="SMART" id="SM00422">
    <property type="entry name" value="HTH_MERR"/>
    <property type="match status" value="1"/>
</dbReference>
<accession>A0A437LDW0</accession>
<dbReference type="CDD" id="cd04784">
    <property type="entry name" value="HTH_CadR-PbrR"/>
    <property type="match status" value="1"/>
</dbReference>
<sequence>MKIGELAQATDTPAATIRFYEREGLMPAAARSAANYRHYGPAHVQRLALIRRCRGLDMRLDEVRALLALWDEPAAPCDEVNRVLDAHLAHVQARLRELRALQKELLALRQRCQTPQSAGACGILRGLTEAAPGPGAA</sequence>
<dbReference type="RefSeq" id="WP_127683575.1">
    <property type="nucleotide sequence ID" value="NZ_SACM01000004.1"/>
</dbReference>
<dbReference type="PANTHER" id="PTHR30204">
    <property type="entry name" value="REDOX-CYCLING DRUG-SENSING TRANSCRIPTIONAL ACTIVATOR SOXR"/>
    <property type="match status" value="1"/>
</dbReference>
<keyword evidence="6" id="KW-1185">Reference proteome</keyword>
<dbReference type="InterPro" id="IPR009061">
    <property type="entry name" value="DNA-bd_dom_put_sf"/>
</dbReference>
<dbReference type="GO" id="GO:0003677">
    <property type="term" value="F:DNA binding"/>
    <property type="evidence" value="ECO:0007669"/>
    <property type="project" value="UniProtKB-KW"/>
</dbReference>
<evidence type="ECO:0000313" key="5">
    <source>
        <dbReference type="EMBL" id="RVT83611.1"/>
    </source>
</evidence>
<organism evidence="5 6">
    <name type="scientific">Inhella crocodyli</name>
    <dbReference type="NCBI Taxonomy" id="2499851"/>
    <lineage>
        <taxon>Bacteria</taxon>
        <taxon>Pseudomonadati</taxon>
        <taxon>Pseudomonadota</taxon>
        <taxon>Betaproteobacteria</taxon>
        <taxon>Burkholderiales</taxon>
        <taxon>Sphaerotilaceae</taxon>
        <taxon>Inhella</taxon>
    </lineage>
</organism>
<evidence type="ECO:0000256" key="2">
    <source>
        <dbReference type="ARBA" id="ARBA00023125"/>
    </source>
</evidence>